<dbReference type="EMBL" id="AP012292">
    <property type="protein sequence ID" value="BAL82965.1"/>
    <property type="molecule type" value="Genomic_DNA"/>
</dbReference>
<feature type="signal peptide" evidence="1">
    <location>
        <begin position="1"/>
        <end position="26"/>
    </location>
</feature>
<sequence>MRSVKLGYVGVLLGLLLLCFSTVAMAAYDPTEKILSRLQGAWYDSAGNVVLNFTGDTVNGCKIVGAYNPAGGSSDFSCLIRIIENGEYRDLPIVAENLGPDNYHAHVILNGDNRDENKGTLLMRTTTAQYQETVGGIGIDMPEKEVLAKYGQPDVIGIERGVPIWKYQSLGLELSMRHQRVWIIKILRNGNRHFDRTGFNCANAPYEFREAYSFNRVPAAGTFGAFCVGHGEYMWFDNYPNSITLSTFWN</sequence>
<proteinExistence type="predicted"/>
<name>I0GQC8_SELRL</name>
<dbReference type="eggNOG" id="ENOG5033CD6">
    <property type="taxonomic scope" value="Bacteria"/>
</dbReference>
<reference evidence="2 3" key="1">
    <citation type="submission" date="2011-10" db="EMBL/GenBank/DDBJ databases">
        <title>Whole genome sequence of Selenomonas ruminantium subsp. lactilytica TAM6421.</title>
        <authorList>
            <person name="Oguchi A."/>
            <person name="Ankai A."/>
            <person name="Kaneko J."/>
            <person name="Yamada-Narita S."/>
            <person name="Fukui S."/>
            <person name="Takahashi M."/>
            <person name="Onodera T."/>
            <person name="Kojima S."/>
            <person name="Fushimi T."/>
            <person name="Abe N."/>
            <person name="Kamio Y."/>
            <person name="Yamazaki S."/>
            <person name="Fujita N."/>
        </authorList>
    </citation>
    <scope>NUCLEOTIDE SEQUENCE [LARGE SCALE GENOMIC DNA]</scope>
    <source>
        <strain evidence="3">NBRC 103574 / TAM6421</strain>
    </source>
</reference>
<evidence type="ECO:0000313" key="2">
    <source>
        <dbReference type="EMBL" id="BAL82965.1"/>
    </source>
</evidence>
<dbReference type="RefSeq" id="WP_014424402.1">
    <property type="nucleotide sequence ID" value="NC_017068.1"/>
</dbReference>
<gene>
    <name evidence="2" type="ordered locus">SELR_12570</name>
</gene>
<dbReference type="HOGENOM" id="CLU_999755_0_0_9"/>
<dbReference type="Proteomes" id="UP000007887">
    <property type="component" value="Chromosome"/>
</dbReference>
<feature type="chain" id="PRO_5003626995" evidence="1">
    <location>
        <begin position="27"/>
        <end position="250"/>
    </location>
</feature>
<dbReference type="AlphaFoldDB" id="I0GQC8"/>
<protein>
    <submittedName>
        <fullName evidence="2">Uncharacterized protein</fullName>
    </submittedName>
</protein>
<dbReference type="KEGG" id="sri:SELR_12570"/>
<dbReference type="OrthoDB" id="1669211at2"/>
<evidence type="ECO:0000256" key="1">
    <source>
        <dbReference type="SAM" id="SignalP"/>
    </source>
</evidence>
<accession>I0GQC8</accession>
<keyword evidence="1" id="KW-0732">Signal</keyword>
<organism evidence="2 3">
    <name type="scientific">Selenomonas ruminantium subsp. lactilytica (strain NBRC 103574 / TAM6421)</name>
    <dbReference type="NCBI Taxonomy" id="927704"/>
    <lineage>
        <taxon>Bacteria</taxon>
        <taxon>Bacillati</taxon>
        <taxon>Bacillota</taxon>
        <taxon>Negativicutes</taxon>
        <taxon>Selenomonadales</taxon>
        <taxon>Selenomonadaceae</taxon>
        <taxon>Selenomonas</taxon>
    </lineage>
</organism>
<evidence type="ECO:0000313" key="3">
    <source>
        <dbReference type="Proteomes" id="UP000007887"/>
    </source>
</evidence>
<dbReference type="PATRIC" id="fig|927704.6.peg.1292"/>